<dbReference type="InterPro" id="IPR001789">
    <property type="entry name" value="Sig_transdc_resp-reg_receiver"/>
</dbReference>
<dbReference type="InterPro" id="IPR000792">
    <property type="entry name" value="Tscrpt_reg_LuxR_C"/>
</dbReference>
<feature type="domain" description="HTH luxR-type" evidence="4">
    <location>
        <begin position="146"/>
        <end position="211"/>
    </location>
</feature>
<keyword evidence="1" id="KW-0238">DNA-binding</keyword>
<dbReference type="EMBL" id="JAUHJR010000002">
    <property type="protein sequence ID" value="MDN4161460.1"/>
    <property type="molecule type" value="Genomic_DNA"/>
</dbReference>
<evidence type="ECO:0000259" key="5">
    <source>
        <dbReference type="PROSITE" id="PS50110"/>
    </source>
</evidence>
<dbReference type="Proteomes" id="UP001168537">
    <property type="component" value="Unassembled WGS sequence"/>
</dbReference>
<dbReference type="InterPro" id="IPR036388">
    <property type="entry name" value="WH-like_DNA-bd_sf"/>
</dbReference>
<evidence type="ECO:0000256" key="1">
    <source>
        <dbReference type="ARBA" id="ARBA00023125"/>
    </source>
</evidence>
<evidence type="ECO:0000256" key="3">
    <source>
        <dbReference type="SAM" id="MobiDB-lite"/>
    </source>
</evidence>
<dbReference type="CDD" id="cd06170">
    <property type="entry name" value="LuxR_C_like"/>
    <property type="match status" value="1"/>
</dbReference>
<dbReference type="Gene3D" id="1.10.10.10">
    <property type="entry name" value="Winged helix-like DNA-binding domain superfamily/Winged helix DNA-binding domain"/>
    <property type="match status" value="1"/>
</dbReference>
<evidence type="ECO:0000256" key="2">
    <source>
        <dbReference type="PROSITE-ProRule" id="PRU00169"/>
    </source>
</evidence>
<dbReference type="PANTHER" id="PTHR43214">
    <property type="entry name" value="TWO-COMPONENT RESPONSE REGULATOR"/>
    <property type="match status" value="1"/>
</dbReference>
<gene>
    <name evidence="6" type="ORF">QWY29_08865</name>
</gene>
<keyword evidence="7" id="KW-1185">Reference proteome</keyword>
<dbReference type="SUPFAM" id="SSF52172">
    <property type="entry name" value="CheY-like"/>
    <property type="match status" value="1"/>
</dbReference>
<evidence type="ECO:0000313" key="6">
    <source>
        <dbReference type="EMBL" id="MDN4161460.1"/>
    </source>
</evidence>
<accession>A0ABT8ETI4</accession>
<dbReference type="Gene3D" id="3.40.50.2300">
    <property type="match status" value="1"/>
</dbReference>
<dbReference type="SMART" id="SM00421">
    <property type="entry name" value="HTH_LUXR"/>
    <property type="match status" value="1"/>
</dbReference>
<dbReference type="Pfam" id="PF00196">
    <property type="entry name" value="GerE"/>
    <property type="match status" value="1"/>
</dbReference>
<comment type="caution">
    <text evidence="6">The sequence shown here is derived from an EMBL/GenBank/DDBJ whole genome shotgun (WGS) entry which is preliminary data.</text>
</comment>
<proteinExistence type="predicted"/>
<dbReference type="PROSITE" id="PS50043">
    <property type="entry name" value="HTH_LUXR_2"/>
    <property type="match status" value="1"/>
</dbReference>
<dbReference type="SUPFAM" id="SSF46894">
    <property type="entry name" value="C-terminal effector domain of the bipartite response regulators"/>
    <property type="match status" value="1"/>
</dbReference>
<dbReference type="PROSITE" id="PS50110">
    <property type="entry name" value="RESPONSE_REGULATORY"/>
    <property type="match status" value="1"/>
</dbReference>
<protein>
    <submittedName>
        <fullName evidence="6">Response regulator transcription factor</fullName>
    </submittedName>
</protein>
<dbReference type="PANTHER" id="PTHR43214:SF44">
    <property type="entry name" value="TWO-COMPONENT RESPONSE REGULATOR"/>
    <property type="match status" value="1"/>
</dbReference>
<dbReference type="InterPro" id="IPR016032">
    <property type="entry name" value="Sig_transdc_resp-reg_C-effctor"/>
</dbReference>
<dbReference type="InterPro" id="IPR011006">
    <property type="entry name" value="CheY-like_superfamily"/>
</dbReference>
<reference evidence="6" key="1">
    <citation type="submission" date="2023-06" db="EMBL/GenBank/DDBJ databases">
        <title>Draft genome sequence of Nocardioides sp. SOB72.</title>
        <authorList>
            <person name="Zhang G."/>
        </authorList>
    </citation>
    <scope>NUCLEOTIDE SEQUENCE</scope>
    <source>
        <strain evidence="6">SOB72</strain>
    </source>
</reference>
<organism evidence="6 7">
    <name type="scientific">Nocardioides abyssi</name>
    <dbReference type="NCBI Taxonomy" id="3058370"/>
    <lineage>
        <taxon>Bacteria</taxon>
        <taxon>Bacillati</taxon>
        <taxon>Actinomycetota</taxon>
        <taxon>Actinomycetes</taxon>
        <taxon>Propionibacteriales</taxon>
        <taxon>Nocardioidaceae</taxon>
        <taxon>Nocardioides</taxon>
    </lineage>
</organism>
<dbReference type="PRINTS" id="PR00038">
    <property type="entry name" value="HTHLUXR"/>
</dbReference>
<feature type="domain" description="Response regulatory" evidence="5">
    <location>
        <begin position="1"/>
        <end position="118"/>
    </location>
</feature>
<dbReference type="RefSeq" id="WP_300960348.1">
    <property type="nucleotide sequence ID" value="NZ_JAUHJR010000002.1"/>
</dbReference>
<evidence type="ECO:0000313" key="7">
    <source>
        <dbReference type="Proteomes" id="UP001168537"/>
    </source>
</evidence>
<name>A0ABT8ETI4_9ACTN</name>
<feature type="region of interest" description="Disordered" evidence="3">
    <location>
        <begin position="223"/>
        <end position="252"/>
    </location>
</feature>
<dbReference type="InterPro" id="IPR039420">
    <property type="entry name" value="WalR-like"/>
</dbReference>
<comment type="caution">
    <text evidence="2">Lacks conserved residue(s) required for the propagation of feature annotation.</text>
</comment>
<sequence length="252" mass="26997">MVADQQAMLAECLGVVFEMRQYQYRVVPIPREPASVGHMVGQVLKLRPDVLVINADLGPTCNGAALVAPTTRAGVEVVVLTDTVDEARAGECLLQGARAVLPKSEPLAVVVSVIRRVLAGESVIDHTERERLVAAYHRRESHEHGLRERLDRLSPQESEVLRHLMTGRTTREVAQLRVVSEATVRTQVKAVLAKLEVSSQLAAVALARRAGWTASGGIPRAVARAPRPARVRAAPPQPTGGAAPRAAAAQAP</sequence>
<evidence type="ECO:0000259" key="4">
    <source>
        <dbReference type="PROSITE" id="PS50043"/>
    </source>
</evidence>